<protein>
    <submittedName>
        <fullName evidence="2">Uncharacterized protein</fullName>
    </submittedName>
</protein>
<dbReference type="EMBL" id="CAADFI010000007">
    <property type="protein sequence ID" value="VFJ90001.1"/>
    <property type="molecule type" value="Genomic_DNA"/>
</dbReference>
<reference evidence="2" key="1">
    <citation type="submission" date="2019-02" db="EMBL/GenBank/DDBJ databases">
        <authorList>
            <person name="Gruber-Vodicka R. H."/>
            <person name="Seah K. B. B."/>
        </authorList>
    </citation>
    <scope>NUCLEOTIDE SEQUENCE</scope>
    <source>
        <strain evidence="4">BECK_SA2B12</strain>
        <strain evidence="2">BECK_SA2B15</strain>
        <strain evidence="3">BECK_SA2B20</strain>
    </source>
</reference>
<feature type="compositionally biased region" description="Pro residues" evidence="1">
    <location>
        <begin position="48"/>
        <end position="58"/>
    </location>
</feature>
<feature type="region of interest" description="Disordered" evidence="1">
    <location>
        <begin position="48"/>
        <end position="70"/>
    </location>
</feature>
<accession>A0A450U842</accession>
<proteinExistence type="predicted"/>
<dbReference type="AlphaFoldDB" id="A0A450U842"/>
<dbReference type="EMBL" id="CAADFJ010000006">
    <property type="protein sequence ID" value="VFJ96379.1"/>
    <property type="molecule type" value="Genomic_DNA"/>
</dbReference>
<organism evidence="2">
    <name type="scientific">Candidatus Kentrum eta</name>
    <dbReference type="NCBI Taxonomy" id="2126337"/>
    <lineage>
        <taxon>Bacteria</taxon>
        <taxon>Pseudomonadati</taxon>
        <taxon>Pseudomonadota</taxon>
        <taxon>Gammaproteobacteria</taxon>
        <taxon>Candidatus Kentrum</taxon>
    </lineage>
</organism>
<name>A0A450U842_9GAMM</name>
<evidence type="ECO:0000313" key="2">
    <source>
        <dbReference type="EMBL" id="VFJ88032.1"/>
    </source>
</evidence>
<dbReference type="EMBL" id="CAADFG010000006">
    <property type="protein sequence ID" value="VFJ88032.1"/>
    <property type="molecule type" value="Genomic_DNA"/>
</dbReference>
<gene>
    <name evidence="2" type="ORF">BECKH772A_GA0070896_1000627</name>
    <name evidence="3" type="ORF">BECKH772B_GA0070898_1000727</name>
    <name evidence="4" type="ORF">BECKH772C_GA0070978_1000627</name>
</gene>
<evidence type="ECO:0000313" key="4">
    <source>
        <dbReference type="EMBL" id="VFJ96379.1"/>
    </source>
</evidence>
<evidence type="ECO:0000313" key="3">
    <source>
        <dbReference type="EMBL" id="VFJ90001.1"/>
    </source>
</evidence>
<evidence type="ECO:0000256" key="1">
    <source>
        <dbReference type="SAM" id="MobiDB-lite"/>
    </source>
</evidence>
<sequence>MKSVKSPTRIASRRIRRPWDSANIHRAIRLARRGHIIVFCKIIASPDPPAPSDTPPASPSRTSAKMPPTYLDWNPPTPFAGPIAANLEVALLIRHIGNPAAHAGGEVAAGAARDHHDPAGYIFAAVIANALNDRYGPGVTHGKALAVPRWRCVRADHS</sequence>